<keyword evidence="6" id="KW-0573">Peptidoglycan synthesis</keyword>
<dbReference type="GO" id="GO:0008955">
    <property type="term" value="F:peptidoglycan glycosyltransferase activity"/>
    <property type="evidence" value="ECO:0007669"/>
    <property type="project" value="UniProtKB-EC"/>
</dbReference>
<feature type="transmembrane region" description="Helical" evidence="17">
    <location>
        <begin position="58"/>
        <end position="78"/>
    </location>
</feature>
<comment type="similarity">
    <text evidence="11">Belongs to the SEDS family. FtsW subfamily.</text>
</comment>
<dbReference type="GO" id="GO:0009252">
    <property type="term" value="P:peptidoglycan biosynthetic process"/>
    <property type="evidence" value="ECO:0007669"/>
    <property type="project" value="UniProtKB-KW"/>
</dbReference>
<dbReference type="GO" id="GO:0015648">
    <property type="term" value="F:lipid-linked peptidoglycan transporter activity"/>
    <property type="evidence" value="ECO:0007669"/>
    <property type="project" value="TreeGrafter"/>
</dbReference>
<keyword evidence="3" id="KW-0808">Transferase</keyword>
<evidence type="ECO:0000256" key="3">
    <source>
        <dbReference type="ARBA" id="ARBA00022679"/>
    </source>
</evidence>
<evidence type="ECO:0000256" key="1">
    <source>
        <dbReference type="ARBA" id="ARBA00004141"/>
    </source>
</evidence>
<evidence type="ECO:0000256" key="5">
    <source>
        <dbReference type="ARBA" id="ARBA00022960"/>
    </source>
</evidence>
<feature type="transmembrane region" description="Helical" evidence="17">
    <location>
        <begin position="153"/>
        <end position="184"/>
    </location>
</feature>
<evidence type="ECO:0000256" key="7">
    <source>
        <dbReference type="ARBA" id="ARBA00022989"/>
    </source>
</evidence>
<dbReference type="Proteomes" id="UP000660047">
    <property type="component" value="Unassembled WGS sequence"/>
</dbReference>
<dbReference type="EC" id="2.4.99.28" evidence="14"/>
<sequence>MSDTSVVDNSTGKEKSRYTSGTIYKMIIAITFLLAFGLIMIFSASSYGTAASNFRSQLVFIVFGALAIWGLAFFPYGLYKKLTWPAYFLSLILTFLLLTPLGVNVNGATRWIQIPHIPFRIQIADIVKTLMIIFIASFISSKWREMHKWQTVIILWVLVGLQAGLLLVISTNLSSCLVVLGICYCSTFIASKNWKLHLGILLIAVVVAVVYVKVATSYLPTEEELLSNDNFRAKRILGWLYTEKYEKSAGYQVIQSLYAIGSGSFFGKGLGNGTQKLSAIPEAQNDMIFAIICEELGVAGAIMLFLLYGYLLYQMYVIVKESSNVFGSMMVIGVMVHLVCQIVINVSVATNVIPNTGVTLPFISSGGSALLMTMVECGMCIGIRRQQTRRVYQKHLNE</sequence>
<evidence type="ECO:0000256" key="9">
    <source>
        <dbReference type="ARBA" id="ARBA00032370"/>
    </source>
</evidence>
<proteinExistence type="inferred from homology"/>
<dbReference type="GO" id="GO:0008360">
    <property type="term" value="P:regulation of cell shape"/>
    <property type="evidence" value="ECO:0007669"/>
    <property type="project" value="UniProtKB-KW"/>
</dbReference>
<dbReference type="RefSeq" id="WP_015534440.1">
    <property type="nucleotide sequence ID" value="NZ_BLYL01000006.1"/>
</dbReference>
<dbReference type="GO" id="GO:0051301">
    <property type="term" value="P:cell division"/>
    <property type="evidence" value="ECO:0007669"/>
    <property type="project" value="InterPro"/>
</dbReference>
<keyword evidence="8 17" id="KW-0472">Membrane</keyword>
<organism evidence="18 19">
    <name type="scientific">Coprococcus eutactus</name>
    <dbReference type="NCBI Taxonomy" id="33043"/>
    <lineage>
        <taxon>Bacteria</taxon>
        <taxon>Bacillati</taxon>
        <taxon>Bacillota</taxon>
        <taxon>Clostridia</taxon>
        <taxon>Lachnospirales</taxon>
        <taxon>Lachnospiraceae</taxon>
        <taxon>Coprococcus</taxon>
    </lineage>
</organism>
<comment type="function">
    <text evidence="16">Peptidoglycan polymerase that is essential for cell division.</text>
</comment>
<name>A0AAI9NYQ2_9FIRM</name>
<evidence type="ECO:0000256" key="8">
    <source>
        <dbReference type="ARBA" id="ARBA00023136"/>
    </source>
</evidence>
<protein>
    <recommendedName>
        <fullName evidence="12">Probable peptidoglycan glycosyltransferase FtsW</fullName>
        <ecNumber evidence="14">2.4.99.28</ecNumber>
    </recommendedName>
    <alternativeName>
        <fullName evidence="13">Cell division protein FtsW</fullName>
    </alternativeName>
    <alternativeName>
        <fullName evidence="10">Cell wall polymerase</fullName>
    </alternativeName>
    <alternativeName>
        <fullName evidence="9">Peptidoglycan polymerase</fullName>
    </alternativeName>
</protein>
<feature type="transmembrane region" description="Helical" evidence="17">
    <location>
        <begin position="123"/>
        <end position="141"/>
    </location>
</feature>
<keyword evidence="4 17" id="KW-0812">Transmembrane</keyword>
<keyword evidence="2" id="KW-0328">Glycosyltransferase</keyword>
<feature type="transmembrane region" description="Helical" evidence="17">
    <location>
        <begin position="84"/>
        <end position="103"/>
    </location>
</feature>
<feature type="transmembrane region" description="Helical" evidence="17">
    <location>
        <begin position="287"/>
        <end position="313"/>
    </location>
</feature>
<dbReference type="GO" id="GO:0032153">
    <property type="term" value="C:cell division site"/>
    <property type="evidence" value="ECO:0007669"/>
    <property type="project" value="TreeGrafter"/>
</dbReference>
<dbReference type="AlphaFoldDB" id="A0AAI9NYQ2"/>
<evidence type="ECO:0000313" key="18">
    <source>
        <dbReference type="EMBL" id="GFO94265.1"/>
    </source>
</evidence>
<dbReference type="PANTHER" id="PTHR30474:SF2">
    <property type="entry name" value="PEPTIDOGLYCAN GLYCOSYLTRANSFERASE FTSW-RELATED"/>
    <property type="match status" value="1"/>
</dbReference>
<evidence type="ECO:0000256" key="4">
    <source>
        <dbReference type="ARBA" id="ARBA00022692"/>
    </source>
</evidence>
<reference evidence="18" key="1">
    <citation type="submission" date="2020-06" db="EMBL/GenBank/DDBJ databases">
        <title>Characterization of fructooligosaccharide metabolism and fructooligosaccharide-degrading enzymes in human commensal butyrate producers.</title>
        <authorList>
            <person name="Tanno H."/>
            <person name="Fujii T."/>
            <person name="Hirano K."/>
            <person name="Maeno S."/>
            <person name="Tonozuka T."/>
            <person name="Sakamoto M."/>
            <person name="Ohkuma M."/>
            <person name="Tochio T."/>
            <person name="Endo A."/>
        </authorList>
    </citation>
    <scope>NUCLEOTIDE SEQUENCE</scope>
    <source>
        <strain evidence="18">JCM 31265</strain>
    </source>
</reference>
<accession>A0AAI9NYQ2</accession>
<feature type="transmembrane region" description="Helical" evidence="17">
    <location>
        <begin position="360"/>
        <end position="383"/>
    </location>
</feature>
<dbReference type="Pfam" id="PF01098">
    <property type="entry name" value="FTSW_RODA_SPOVE"/>
    <property type="match status" value="1"/>
</dbReference>
<evidence type="ECO:0000256" key="13">
    <source>
        <dbReference type="ARBA" id="ARBA00041418"/>
    </source>
</evidence>
<dbReference type="InterPro" id="IPR001182">
    <property type="entry name" value="FtsW/RodA"/>
</dbReference>
<comment type="subcellular location">
    <subcellularLocation>
        <location evidence="1">Membrane</location>
        <topology evidence="1">Multi-pass membrane protein</topology>
    </subcellularLocation>
</comment>
<dbReference type="PANTHER" id="PTHR30474">
    <property type="entry name" value="CELL CYCLE PROTEIN"/>
    <property type="match status" value="1"/>
</dbReference>
<evidence type="ECO:0000256" key="15">
    <source>
        <dbReference type="ARBA" id="ARBA00049902"/>
    </source>
</evidence>
<evidence type="ECO:0000256" key="16">
    <source>
        <dbReference type="ARBA" id="ARBA00049966"/>
    </source>
</evidence>
<evidence type="ECO:0000256" key="12">
    <source>
        <dbReference type="ARBA" id="ARBA00041185"/>
    </source>
</evidence>
<keyword evidence="7 17" id="KW-1133">Transmembrane helix</keyword>
<feature type="transmembrane region" description="Helical" evidence="17">
    <location>
        <begin position="196"/>
        <end position="219"/>
    </location>
</feature>
<evidence type="ECO:0000256" key="2">
    <source>
        <dbReference type="ARBA" id="ARBA00022676"/>
    </source>
</evidence>
<evidence type="ECO:0000256" key="14">
    <source>
        <dbReference type="ARBA" id="ARBA00044770"/>
    </source>
</evidence>
<comment type="caution">
    <text evidence="18">The sequence shown here is derived from an EMBL/GenBank/DDBJ whole genome shotgun (WGS) entry which is preliminary data.</text>
</comment>
<comment type="catalytic activity">
    <reaction evidence="15">
        <text>[GlcNAc-(1-&gt;4)-Mur2Ac(oyl-L-Ala-gamma-D-Glu-L-Lys-D-Ala-D-Ala)](n)-di-trans,octa-cis-undecaprenyl diphosphate + beta-D-GlcNAc-(1-&gt;4)-Mur2Ac(oyl-L-Ala-gamma-D-Glu-L-Lys-D-Ala-D-Ala)-di-trans,octa-cis-undecaprenyl diphosphate = [GlcNAc-(1-&gt;4)-Mur2Ac(oyl-L-Ala-gamma-D-Glu-L-Lys-D-Ala-D-Ala)](n+1)-di-trans,octa-cis-undecaprenyl diphosphate + di-trans,octa-cis-undecaprenyl diphosphate + H(+)</text>
        <dbReference type="Rhea" id="RHEA:23708"/>
        <dbReference type="Rhea" id="RHEA-COMP:9602"/>
        <dbReference type="Rhea" id="RHEA-COMP:9603"/>
        <dbReference type="ChEBI" id="CHEBI:15378"/>
        <dbReference type="ChEBI" id="CHEBI:58405"/>
        <dbReference type="ChEBI" id="CHEBI:60033"/>
        <dbReference type="ChEBI" id="CHEBI:78435"/>
        <dbReference type="EC" id="2.4.99.28"/>
    </reaction>
</comment>
<keyword evidence="5" id="KW-0133">Cell shape</keyword>
<evidence type="ECO:0000313" key="19">
    <source>
        <dbReference type="Proteomes" id="UP000660047"/>
    </source>
</evidence>
<evidence type="ECO:0000256" key="17">
    <source>
        <dbReference type="SAM" id="Phobius"/>
    </source>
</evidence>
<dbReference type="GO" id="GO:0005886">
    <property type="term" value="C:plasma membrane"/>
    <property type="evidence" value="ECO:0007669"/>
    <property type="project" value="TreeGrafter"/>
</dbReference>
<feature type="transmembrane region" description="Helical" evidence="17">
    <location>
        <begin position="325"/>
        <end position="348"/>
    </location>
</feature>
<dbReference type="EMBL" id="BLYL01000006">
    <property type="protein sequence ID" value="GFO94265.1"/>
    <property type="molecule type" value="Genomic_DNA"/>
</dbReference>
<evidence type="ECO:0000256" key="10">
    <source>
        <dbReference type="ARBA" id="ARBA00033270"/>
    </source>
</evidence>
<feature type="transmembrane region" description="Helical" evidence="17">
    <location>
        <begin position="23"/>
        <end position="46"/>
    </location>
</feature>
<gene>
    <name evidence="18" type="primary">spoVE</name>
    <name evidence="18" type="ORF">COEU31_13110</name>
</gene>
<evidence type="ECO:0000256" key="11">
    <source>
        <dbReference type="ARBA" id="ARBA00038053"/>
    </source>
</evidence>
<evidence type="ECO:0000256" key="6">
    <source>
        <dbReference type="ARBA" id="ARBA00022984"/>
    </source>
</evidence>